<accession>A0ABT1YUT3</accession>
<evidence type="ECO:0000259" key="2">
    <source>
        <dbReference type="Pfam" id="PF07883"/>
    </source>
</evidence>
<dbReference type="SUPFAM" id="SSF51182">
    <property type="entry name" value="RmlC-like cupins"/>
    <property type="match status" value="1"/>
</dbReference>
<organism evidence="3 4">
    <name type="scientific">Paenibacillus radicis</name>
    <name type="common">ex Xue et al. 2023</name>
    <dbReference type="NCBI Taxonomy" id="2972489"/>
    <lineage>
        <taxon>Bacteria</taxon>
        <taxon>Bacillati</taxon>
        <taxon>Bacillota</taxon>
        <taxon>Bacilli</taxon>
        <taxon>Bacillales</taxon>
        <taxon>Paenibacillaceae</taxon>
        <taxon>Paenibacillus</taxon>
    </lineage>
</organism>
<dbReference type="EMBL" id="JANQBD010000049">
    <property type="protein sequence ID" value="MCR8636643.1"/>
    <property type="molecule type" value="Genomic_DNA"/>
</dbReference>
<reference evidence="3 4" key="1">
    <citation type="submission" date="2022-08" db="EMBL/GenBank/DDBJ databases">
        <title>Paenibacillus endoradicis sp. nov., Paenibacillus radicibacter sp. nov and Paenibacillus pararadicis sp. nov., three cold-adapted plant growth-promoting bacteria isolated from root of Larix gmelinii in Great Khingan.</title>
        <authorList>
            <person name="Xue H."/>
        </authorList>
    </citation>
    <scope>NUCLEOTIDE SEQUENCE [LARGE SCALE GENOMIC DNA]</scope>
    <source>
        <strain evidence="3 4">N5-1-1-5</strain>
    </source>
</reference>
<sequence>MQDRNYTMMQASLFEKLVSVTEAPSKGKLFLKEPLGLTSMEVSLNQLPPGGEVPFYHKHKENEELYVFIRGQGQVQVDSDILEVTEGSSVRIAPQGVRTLRNTSETEDLCFIVIQAKEHSLTQWVMTDGIILEEPVKW</sequence>
<dbReference type="InterPro" id="IPR014710">
    <property type="entry name" value="RmlC-like_jellyroll"/>
</dbReference>
<dbReference type="InterPro" id="IPR011051">
    <property type="entry name" value="RmlC_Cupin_sf"/>
</dbReference>
<evidence type="ECO:0000256" key="1">
    <source>
        <dbReference type="ARBA" id="ARBA00022723"/>
    </source>
</evidence>
<dbReference type="Gene3D" id="2.60.120.10">
    <property type="entry name" value="Jelly Rolls"/>
    <property type="match status" value="1"/>
</dbReference>
<dbReference type="PANTHER" id="PTHR35848">
    <property type="entry name" value="OXALATE-BINDING PROTEIN"/>
    <property type="match status" value="1"/>
</dbReference>
<proteinExistence type="predicted"/>
<dbReference type="InterPro" id="IPR013096">
    <property type="entry name" value="Cupin_2"/>
</dbReference>
<keyword evidence="1" id="KW-0479">Metal-binding</keyword>
<evidence type="ECO:0000313" key="4">
    <source>
        <dbReference type="Proteomes" id="UP001300012"/>
    </source>
</evidence>
<gene>
    <name evidence="3" type="ORF">NV381_36330</name>
</gene>
<dbReference type="Pfam" id="PF07883">
    <property type="entry name" value="Cupin_2"/>
    <property type="match status" value="1"/>
</dbReference>
<protein>
    <submittedName>
        <fullName evidence="3">Cupin domain-containing protein</fullName>
    </submittedName>
</protein>
<comment type="caution">
    <text evidence="3">The sequence shown here is derived from an EMBL/GenBank/DDBJ whole genome shotgun (WGS) entry which is preliminary data.</text>
</comment>
<dbReference type="InterPro" id="IPR051610">
    <property type="entry name" value="GPI/OXD"/>
</dbReference>
<name>A0ABT1YUT3_9BACL</name>
<keyword evidence="4" id="KW-1185">Reference proteome</keyword>
<dbReference type="PANTHER" id="PTHR35848:SF6">
    <property type="entry name" value="CUPIN TYPE-2 DOMAIN-CONTAINING PROTEIN"/>
    <property type="match status" value="1"/>
</dbReference>
<dbReference type="Proteomes" id="UP001300012">
    <property type="component" value="Unassembled WGS sequence"/>
</dbReference>
<feature type="domain" description="Cupin type-2" evidence="2">
    <location>
        <begin position="46"/>
        <end position="114"/>
    </location>
</feature>
<dbReference type="CDD" id="cd06985">
    <property type="entry name" value="cupin_BF4112"/>
    <property type="match status" value="1"/>
</dbReference>
<dbReference type="RefSeq" id="WP_258218140.1">
    <property type="nucleotide sequence ID" value="NZ_JANQBD010000049.1"/>
</dbReference>
<evidence type="ECO:0000313" key="3">
    <source>
        <dbReference type="EMBL" id="MCR8636643.1"/>
    </source>
</evidence>